<proteinExistence type="inferred from homology"/>
<accession>A0AAF0EEW7</accession>
<evidence type="ECO:0000259" key="4">
    <source>
        <dbReference type="Pfam" id="PF04389"/>
    </source>
</evidence>
<dbReference type="Pfam" id="PF04389">
    <property type="entry name" value="Peptidase_M28"/>
    <property type="match status" value="1"/>
</dbReference>
<dbReference type="EC" id="3.4.-.-" evidence="3"/>
<dbReference type="Gene3D" id="3.40.630.10">
    <property type="entry name" value="Zn peptidases"/>
    <property type="match status" value="1"/>
</dbReference>
<evidence type="ECO:0000256" key="2">
    <source>
        <dbReference type="ARBA" id="ARBA00023315"/>
    </source>
</evidence>
<evidence type="ECO:0000313" key="6">
    <source>
        <dbReference type="Proteomes" id="UP001214415"/>
    </source>
</evidence>
<reference evidence="5" key="1">
    <citation type="submission" date="2023-03" db="EMBL/GenBank/DDBJ databases">
        <title>Mating type loci evolution in Malassezia.</title>
        <authorList>
            <person name="Coelho M.A."/>
        </authorList>
    </citation>
    <scope>NUCLEOTIDE SEQUENCE</scope>
    <source>
        <strain evidence="5">CBS 12830</strain>
    </source>
</reference>
<feature type="domain" description="Peptidase M28" evidence="4">
    <location>
        <begin position="106"/>
        <end position="200"/>
    </location>
</feature>
<gene>
    <name evidence="5" type="ORF">MEQU1_002393</name>
</gene>
<comment type="similarity">
    <text evidence="3">Belongs to the peptidase M28 family.</text>
</comment>
<dbReference type="GO" id="GO:0016603">
    <property type="term" value="F:glutaminyl-peptide cyclotransferase activity"/>
    <property type="evidence" value="ECO:0007669"/>
    <property type="project" value="TreeGrafter"/>
</dbReference>
<dbReference type="InterPro" id="IPR040234">
    <property type="entry name" value="QC/QCL"/>
</dbReference>
<dbReference type="GO" id="GO:0008233">
    <property type="term" value="F:peptidase activity"/>
    <property type="evidence" value="ECO:0007669"/>
    <property type="project" value="UniProtKB-KW"/>
</dbReference>
<keyword evidence="3" id="KW-0732">Signal</keyword>
<keyword evidence="3" id="KW-0479">Metal-binding</keyword>
<name>A0AAF0EEW7_9BASI</name>
<dbReference type="PANTHER" id="PTHR12283:SF6">
    <property type="entry name" value="GLUTAMINYL-PEPTIDE CYCLOTRANSFERASE-RELATED"/>
    <property type="match status" value="1"/>
</dbReference>
<keyword evidence="3" id="KW-0645">Protease</keyword>
<keyword evidence="6" id="KW-1185">Reference proteome</keyword>
<dbReference type="EMBL" id="CP119903">
    <property type="protein sequence ID" value="WFD23699.1"/>
    <property type="molecule type" value="Genomic_DNA"/>
</dbReference>
<organism evidence="5 6">
    <name type="scientific">Malassezia equina</name>
    <dbReference type="NCBI Taxonomy" id="1381935"/>
    <lineage>
        <taxon>Eukaryota</taxon>
        <taxon>Fungi</taxon>
        <taxon>Dikarya</taxon>
        <taxon>Basidiomycota</taxon>
        <taxon>Ustilaginomycotina</taxon>
        <taxon>Malasseziomycetes</taxon>
        <taxon>Malasseziales</taxon>
        <taxon>Malasseziaceae</taxon>
        <taxon>Malassezia</taxon>
    </lineage>
</organism>
<dbReference type="AlphaFoldDB" id="A0AAF0EEW7"/>
<sequence length="204" mass="22329">MLPWLAWGALWLACLGAVRALTLSDQSIKDILEVDASPWLDLMNASSLLSRILIPRVSGTHNNTFVREALIEPFLAQVDVTGRRKWHIDTVSFEASTPLGKKNMTNIVLTRDPHAPRKVVLAAHYDSKYFPSNSPEAGFVGATDSAFPCALLVDVAMSLDAKLDAYTQNRTGTRKPWTILSNDVTLEIVFFDGEEAFAAGVVVG</sequence>
<dbReference type="GO" id="GO:0006508">
    <property type="term" value="P:proteolysis"/>
    <property type="evidence" value="ECO:0007669"/>
    <property type="project" value="UniProtKB-KW"/>
</dbReference>
<keyword evidence="3" id="KW-0378">Hydrolase</keyword>
<dbReference type="InterPro" id="IPR007484">
    <property type="entry name" value="Peptidase_M28"/>
</dbReference>
<dbReference type="SUPFAM" id="SSF53187">
    <property type="entry name" value="Zn-dependent exopeptidases"/>
    <property type="match status" value="1"/>
</dbReference>
<evidence type="ECO:0000313" key="5">
    <source>
        <dbReference type="EMBL" id="WFD23699.1"/>
    </source>
</evidence>
<feature type="chain" id="PRO_5041778572" description="Peptide hydrolase" evidence="3">
    <location>
        <begin position="21"/>
        <end position="204"/>
    </location>
</feature>
<keyword evidence="1 5" id="KW-0808">Transferase</keyword>
<keyword evidence="3" id="KW-0862">Zinc</keyword>
<dbReference type="Proteomes" id="UP001214415">
    <property type="component" value="Chromosome 4"/>
</dbReference>
<evidence type="ECO:0000256" key="3">
    <source>
        <dbReference type="RuleBase" id="RU361240"/>
    </source>
</evidence>
<evidence type="ECO:0000256" key="1">
    <source>
        <dbReference type="ARBA" id="ARBA00022679"/>
    </source>
</evidence>
<dbReference type="PANTHER" id="PTHR12283">
    <property type="entry name" value="GLUTAMINYL-PEPTIDE CYCLOTRANSFERASE"/>
    <property type="match status" value="1"/>
</dbReference>
<dbReference type="GO" id="GO:0008270">
    <property type="term" value="F:zinc ion binding"/>
    <property type="evidence" value="ECO:0007669"/>
    <property type="project" value="TreeGrafter"/>
</dbReference>
<keyword evidence="2 5" id="KW-0012">Acyltransferase</keyword>
<protein>
    <recommendedName>
        <fullName evidence="3">Peptide hydrolase</fullName>
        <ecNumber evidence="3">3.4.-.-</ecNumber>
    </recommendedName>
</protein>
<feature type="signal peptide" evidence="3">
    <location>
        <begin position="1"/>
        <end position="20"/>
    </location>
</feature>